<reference evidence="3" key="1">
    <citation type="journal article" date="2023" name="Mol. Phylogenet. Evol.">
        <title>Genome-scale phylogeny and comparative genomics of the fungal order Sordariales.</title>
        <authorList>
            <person name="Hensen N."/>
            <person name="Bonometti L."/>
            <person name="Westerberg I."/>
            <person name="Brannstrom I.O."/>
            <person name="Guillou S."/>
            <person name="Cros-Aarteil S."/>
            <person name="Calhoun S."/>
            <person name="Haridas S."/>
            <person name="Kuo A."/>
            <person name="Mondo S."/>
            <person name="Pangilinan J."/>
            <person name="Riley R."/>
            <person name="LaButti K."/>
            <person name="Andreopoulos B."/>
            <person name="Lipzen A."/>
            <person name="Chen C."/>
            <person name="Yan M."/>
            <person name="Daum C."/>
            <person name="Ng V."/>
            <person name="Clum A."/>
            <person name="Steindorff A."/>
            <person name="Ohm R.A."/>
            <person name="Martin F."/>
            <person name="Silar P."/>
            <person name="Natvig D.O."/>
            <person name="Lalanne C."/>
            <person name="Gautier V."/>
            <person name="Ament-Velasquez S.L."/>
            <person name="Kruys A."/>
            <person name="Hutchinson M.I."/>
            <person name="Powell A.J."/>
            <person name="Barry K."/>
            <person name="Miller A.N."/>
            <person name="Grigoriev I.V."/>
            <person name="Debuchy R."/>
            <person name="Gladieux P."/>
            <person name="Hiltunen Thoren M."/>
            <person name="Johannesson H."/>
        </authorList>
    </citation>
    <scope>NUCLEOTIDE SEQUENCE</scope>
    <source>
        <strain evidence="3">CBS 990.96</strain>
    </source>
</reference>
<keyword evidence="1" id="KW-1133">Transmembrane helix</keyword>
<comment type="caution">
    <text evidence="3">The sequence shown here is derived from an EMBL/GenBank/DDBJ whole genome shotgun (WGS) entry which is preliminary data.</text>
</comment>
<keyword evidence="4" id="KW-1185">Reference proteome</keyword>
<dbReference type="Proteomes" id="UP001301958">
    <property type="component" value="Unassembled WGS sequence"/>
</dbReference>
<proteinExistence type="predicted"/>
<evidence type="ECO:0000256" key="2">
    <source>
        <dbReference type="SAM" id="SignalP"/>
    </source>
</evidence>
<keyword evidence="2" id="KW-0732">Signal</keyword>
<feature type="transmembrane region" description="Helical" evidence="1">
    <location>
        <begin position="154"/>
        <end position="173"/>
    </location>
</feature>
<reference evidence="3" key="2">
    <citation type="submission" date="2023-05" db="EMBL/GenBank/DDBJ databases">
        <authorList>
            <consortium name="Lawrence Berkeley National Laboratory"/>
            <person name="Steindorff A."/>
            <person name="Hensen N."/>
            <person name="Bonometti L."/>
            <person name="Westerberg I."/>
            <person name="Brannstrom I.O."/>
            <person name="Guillou S."/>
            <person name="Cros-Aarteil S."/>
            <person name="Calhoun S."/>
            <person name="Haridas S."/>
            <person name="Kuo A."/>
            <person name="Mondo S."/>
            <person name="Pangilinan J."/>
            <person name="Riley R."/>
            <person name="Labutti K."/>
            <person name="Andreopoulos B."/>
            <person name="Lipzen A."/>
            <person name="Chen C."/>
            <person name="Yanf M."/>
            <person name="Daum C."/>
            <person name="Ng V."/>
            <person name="Clum A."/>
            <person name="Ohm R."/>
            <person name="Martin F."/>
            <person name="Silar P."/>
            <person name="Natvig D."/>
            <person name="Lalanne C."/>
            <person name="Gautier V."/>
            <person name="Ament-Velasquez S.L."/>
            <person name="Kruys A."/>
            <person name="Hutchinson M.I."/>
            <person name="Powell A.J."/>
            <person name="Barry K."/>
            <person name="Miller A.N."/>
            <person name="Grigoriev I.V."/>
            <person name="Debuchy R."/>
            <person name="Gladieux P."/>
            <person name="Thoren M.H."/>
            <person name="Johannesson H."/>
        </authorList>
    </citation>
    <scope>NUCLEOTIDE SEQUENCE</scope>
    <source>
        <strain evidence="3">CBS 990.96</strain>
    </source>
</reference>
<dbReference type="PANTHER" id="PTHR28029:SF1">
    <property type="entry name" value="PROTEIN ILM1"/>
    <property type="match status" value="1"/>
</dbReference>
<dbReference type="PANTHER" id="PTHR28029">
    <property type="entry name" value="PROTEIN ILM1"/>
    <property type="match status" value="1"/>
</dbReference>
<accession>A0AAN7BTV4</accession>
<gene>
    <name evidence="3" type="ORF">QBC38DRAFT_473044</name>
</gene>
<dbReference type="Pfam" id="PF10311">
    <property type="entry name" value="Ilm1"/>
    <property type="match status" value="1"/>
</dbReference>
<sequence>MPLISSKTILTSISLFHLTLAFFLLTSPQTISDQAIIYLLGESLGLPHHSRSFESQSPALAFLAVVLAFLGVTDLVTLSLPDEVSLLHHWTMQVPLRTLFSLVLSSYSFLFSPSSPLFSETKSGSSYLSHPVVPPSSHNYVPTGWGGDALKNRVFFTFAFVETVGWFWVWVTLGEERRGLIMKKERKERRERERRGSNGW</sequence>
<protein>
    <submittedName>
        <fullName evidence="3">Increased loss of mitochondrial DNA protein 1</fullName>
    </submittedName>
</protein>
<keyword evidence="1" id="KW-0812">Transmembrane</keyword>
<feature type="transmembrane region" description="Helical" evidence="1">
    <location>
        <begin position="57"/>
        <end position="78"/>
    </location>
</feature>
<dbReference type="InterPro" id="IPR018815">
    <property type="entry name" value="Incr_loss_mito_DNA_1"/>
</dbReference>
<organism evidence="3 4">
    <name type="scientific">Podospora fimiseda</name>
    <dbReference type="NCBI Taxonomy" id="252190"/>
    <lineage>
        <taxon>Eukaryota</taxon>
        <taxon>Fungi</taxon>
        <taxon>Dikarya</taxon>
        <taxon>Ascomycota</taxon>
        <taxon>Pezizomycotina</taxon>
        <taxon>Sordariomycetes</taxon>
        <taxon>Sordariomycetidae</taxon>
        <taxon>Sordariales</taxon>
        <taxon>Podosporaceae</taxon>
        <taxon>Podospora</taxon>
    </lineage>
</organism>
<feature type="transmembrane region" description="Helical" evidence="1">
    <location>
        <begin position="99"/>
        <end position="118"/>
    </location>
</feature>
<feature type="signal peptide" evidence="2">
    <location>
        <begin position="1"/>
        <end position="21"/>
    </location>
</feature>
<keyword evidence="1" id="KW-0472">Membrane</keyword>
<name>A0AAN7BTV4_9PEZI</name>
<evidence type="ECO:0000256" key="1">
    <source>
        <dbReference type="SAM" id="Phobius"/>
    </source>
</evidence>
<evidence type="ECO:0000313" key="3">
    <source>
        <dbReference type="EMBL" id="KAK4229282.1"/>
    </source>
</evidence>
<evidence type="ECO:0000313" key="4">
    <source>
        <dbReference type="Proteomes" id="UP001301958"/>
    </source>
</evidence>
<feature type="chain" id="PRO_5042938076" evidence="2">
    <location>
        <begin position="22"/>
        <end position="200"/>
    </location>
</feature>
<dbReference type="AlphaFoldDB" id="A0AAN7BTV4"/>
<dbReference type="EMBL" id="MU865310">
    <property type="protein sequence ID" value="KAK4229282.1"/>
    <property type="molecule type" value="Genomic_DNA"/>
</dbReference>